<evidence type="ECO:0000313" key="3">
    <source>
        <dbReference type="Proteomes" id="UP001260773"/>
    </source>
</evidence>
<proteinExistence type="predicted"/>
<name>A0AAW8RUM7_ENTAV</name>
<evidence type="ECO:0000313" key="4">
    <source>
        <dbReference type="Proteomes" id="UP001264335"/>
    </source>
</evidence>
<dbReference type="Proteomes" id="UP001260773">
    <property type="component" value="Unassembled WGS sequence"/>
</dbReference>
<evidence type="ECO:0000313" key="2">
    <source>
        <dbReference type="EMBL" id="MDT2513915.1"/>
    </source>
</evidence>
<dbReference type="AlphaFoldDB" id="A0AAW8RUM7"/>
<dbReference type="RefSeq" id="WP_311820670.1">
    <property type="nucleotide sequence ID" value="NZ_JARPWH010000012.1"/>
</dbReference>
<accession>A0AAW8RUM7</accession>
<sequence>MRYKKPDKNREEKIPFTPGIHEAVIEKVVMQRSKKGADMFMIFVAGPNGESSLSFLTFGNDFTEESLGYILSSIEDNGCEIPDIDFDYNEQTANFMAGKEVYIKIKEGEYNGEIQYSVDSFLSQEEYDTIIDTEDQMTE</sequence>
<dbReference type="EMBL" id="JARPWY010000013">
    <property type="protein sequence ID" value="MDT2513915.1"/>
    <property type="molecule type" value="Genomic_DNA"/>
</dbReference>
<comment type="caution">
    <text evidence="1">The sequence shown here is derived from an EMBL/GenBank/DDBJ whole genome shotgun (WGS) entry which is preliminary data.</text>
</comment>
<evidence type="ECO:0000313" key="1">
    <source>
        <dbReference type="EMBL" id="MDT2401784.1"/>
    </source>
</evidence>
<protein>
    <submittedName>
        <fullName evidence="1">Type III secretion system protein PrgE</fullName>
    </submittedName>
</protein>
<gene>
    <name evidence="1" type="ORF">P7D43_05310</name>
    <name evidence="2" type="ORF">P7D79_06655</name>
</gene>
<reference evidence="1 4" key="1">
    <citation type="submission" date="2023-03" db="EMBL/GenBank/DDBJ databases">
        <authorList>
            <person name="Shen W."/>
            <person name="Cai J."/>
        </authorList>
    </citation>
    <scope>NUCLEOTIDE SEQUENCE</scope>
    <source>
        <strain evidence="1">P33-2</strain>
        <strain evidence="2 4">Y2</strain>
    </source>
</reference>
<dbReference type="Proteomes" id="UP001264335">
    <property type="component" value="Unassembled WGS sequence"/>
</dbReference>
<organism evidence="1 3">
    <name type="scientific">Enterococcus avium</name>
    <name type="common">Streptococcus avium</name>
    <dbReference type="NCBI Taxonomy" id="33945"/>
    <lineage>
        <taxon>Bacteria</taxon>
        <taxon>Bacillati</taxon>
        <taxon>Bacillota</taxon>
        <taxon>Bacilli</taxon>
        <taxon>Lactobacillales</taxon>
        <taxon>Enterococcaceae</taxon>
        <taxon>Enterococcus</taxon>
    </lineage>
</organism>
<dbReference type="EMBL" id="JARPWH010000012">
    <property type="protein sequence ID" value="MDT2401784.1"/>
    <property type="molecule type" value="Genomic_DNA"/>
</dbReference>